<dbReference type="Pfam" id="PF26616">
    <property type="entry name" value="CorA-like"/>
    <property type="match status" value="1"/>
</dbReference>
<dbReference type="InterPro" id="IPR058257">
    <property type="entry name" value="CorA-like_dom"/>
</dbReference>
<organism evidence="2">
    <name type="scientific">Rosellinia necatrix</name>
    <name type="common">White root-rot fungus</name>
    <dbReference type="NCBI Taxonomy" id="77044"/>
    <lineage>
        <taxon>Eukaryota</taxon>
        <taxon>Fungi</taxon>
        <taxon>Dikarya</taxon>
        <taxon>Ascomycota</taxon>
        <taxon>Pezizomycotina</taxon>
        <taxon>Sordariomycetes</taxon>
        <taxon>Xylariomycetidae</taxon>
        <taxon>Xylariales</taxon>
        <taxon>Xylariaceae</taxon>
        <taxon>Rosellinia</taxon>
    </lineage>
</organism>
<name>A0A1W2TPN5_ROSNE</name>
<dbReference type="Proteomes" id="UP000054516">
    <property type="component" value="Unassembled WGS sequence"/>
</dbReference>
<feature type="domain" description="CorA-like transporter" evidence="1">
    <location>
        <begin position="3"/>
        <end position="258"/>
    </location>
</feature>
<dbReference type="AlphaFoldDB" id="A0A1W2TPN5"/>
<evidence type="ECO:0000259" key="1">
    <source>
        <dbReference type="Pfam" id="PF26616"/>
    </source>
</evidence>
<gene>
    <name evidence="2" type="ORF">SAMD00023353_4900580</name>
</gene>
<protein>
    <recommendedName>
        <fullName evidence="1">CorA-like transporter domain-containing protein</fullName>
    </recommendedName>
</protein>
<dbReference type="OrthoDB" id="5396681at2759"/>
<evidence type="ECO:0000313" key="2">
    <source>
        <dbReference type="EMBL" id="GAP90374.2"/>
    </source>
</evidence>
<accession>A0A1W2TPN5</accession>
<keyword evidence="3" id="KW-1185">Reference proteome</keyword>
<dbReference type="EMBL" id="DF977494">
    <property type="protein sequence ID" value="GAP90374.2"/>
    <property type="molecule type" value="Genomic_DNA"/>
</dbReference>
<evidence type="ECO:0000313" key="3">
    <source>
        <dbReference type="Proteomes" id="UP000054516"/>
    </source>
</evidence>
<reference evidence="2" key="1">
    <citation type="submission" date="2016-03" db="EMBL/GenBank/DDBJ databases">
        <title>Draft genome sequence of Rosellinia necatrix.</title>
        <authorList>
            <person name="Kanematsu S."/>
        </authorList>
    </citation>
    <scope>NUCLEOTIDE SEQUENCE [LARGE SCALE GENOMIC DNA]</scope>
    <source>
        <strain evidence="2">W97</strain>
    </source>
</reference>
<sequence>MPNTLPSVLKGLLEQLDGTEDTLFVDTESQVESPWREFNPDLKKLNILDSHELAGMIGFGINSSTMAVTAQPDPQCRFIYLFGNTSLSALNITRPMFAEILTFHQVMPAYLEFVMAFGRQDEPEDLKFAGFKKQVSLAPGARLPEIPGLGRSGQQYQLCYNLKRISTMADGKFSTIRQAAIHHQFDVVTGKTLWIATAGRRELQERYKELTGKDADPRDKSFGSLIECLQSSLAAHGMFCSWSAENWRWYIKSLENDLGRVV</sequence>
<proteinExistence type="predicted"/>
<dbReference type="STRING" id="77044.A0A1W2TPN5"/>